<dbReference type="Proteomes" id="UP001303046">
    <property type="component" value="Unassembled WGS sequence"/>
</dbReference>
<name>A0ABR1CB16_NECAM</name>
<sequence>MHVQWYSSIFFLLAKSPSFWSIGQNRNYGGVEEVNTEPGIPDYQYILDDLITSPGRSFPRAQLEDQLVLHVHFQTQTNDAGAFECVPSVESEWVIRDPSAPHEHRLLQIHLKTDASTCFVEFG</sequence>
<protein>
    <submittedName>
        <fullName evidence="1">Uncharacterized protein</fullName>
    </submittedName>
</protein>
<gene>
    <name evidence="1" type="primary">Necator_chrII.g6527</name>
    <name evidence="1" type="ORF">RB195_018734</name>
</gene>
<organism evidence="1 2">
    <name type="scientific">Necator americanus</name>
    <name type="common">Human hookworm</name>
    <dbReference type="NCBI Taxonomy" id="51031"/>
    <lineage>
        <taxon>Eukaryota</taxon>
        <taxon>Metazoa</taxon>
        <taxon>Ecdysozoa</taxon>
        <taxon>Nematoda</taxon>
        <taxon>Chromadorea</taxon>
        <taxon>Rhabditida</taxon>
        <taxon>Rhabditina</taxon>
        <taxon>Rhabditomorpha</taxon>
        <taxon>Strongyloidea</taxon>
        <taxon>Ancylostomatidae</taxon>
        <taxon>Bunostominae</taxon>
        <taxon>Necator</taxon>
    </lineage>
</organism>
<evidence type="ECO:0000313" key="2">
    <source>
        <dbReference type="Proteomes" id="UP001303046"/>
    </source>
</evidence>
<proteinExistence type="predicted"/>
<evidence type="ECO:0000313" key="1">
    <source>
        <dbReference type="EMBL" id="KAK6735682.1"/>
    </source>
</evidence>
<accession>A0ABR1CB16</accession>
<dbReference type="EMBL" id="JAVFWL010000002">
    <property type="protein sequence ID" value="KAK6735682.1"/>
    <property type="molecule type" value="Genomic_DNA"/>
</dbReference>
<reference evidence="1 2" key="1">
    <citation type="submission" date="2023-08" db="EMBL/GenBank/DDBJ databases">
        <title>A Necator americanus chromosomal reference genome.</title>
        <authorList>
            <person name="Ilik V."/>
            <person name="Petrzelkova K.J."/>
            <person name="Pardy F."/>
            <person name="Fuh T."/>
            <person name="Niatou-Singa F.S."/>
            <person name="Gouil Q."/>
            <person name="Baker L."/>
            <person name="Ritchie M.E."/>
            <person name="Jex A.R."/>
            <person name="Gazzola D."/>
            <person name="Li H."/>
            <person name="Toshio Fujiwara R."/>
            <person name="Zhan B."/>
            <person name="Aroian R.V."/>
            <person name="Pafco B."/>
            <person name="Schwarz E.M."/>
        </authorList>
    </citation>
    <scope>NUCLEOTIDE SEQUENCE [LARGE SCALE GENOMIC DNA]</scope>
    <source>
        <strain evidence="1 2">Aroian</strain>
        <tissue evidence="1">Whole animal</tissue>
    </source>
</reference>
<keyword evidence="2" id="KW-1185">Reference proteome</keyword>
<comment type="caution">
    <text evidence="1">The sequence shown here is derived from an EMBL/GenBank/DDBJ whole genome shotgun (WGS) entry which is preliminary data.</text>
</comment>